<dbReference type="InterPro" id="IPR029016">
    <property type="entry name" value="GAF-like_dom_sf"/>
</dbReference>
<sequence>MTESQDYILTAELHGGLDAIIYEGRRGSDGAPVAVKVLRNQLPGPREIAKLKHEYALLKDLDLPGVVKVHALVRRDPGGLALVLERLQGRSLADVLRGGRLEPKTALEVGASLADTLAAVHQRQIIHKDVKPANVYIDPATRRVKLIDFGISTRLSQEPQRVQSPDSLEGTLAYVSPEQTGRMNRVVDHRTDLYSLGVTLYEMLTGAVPFRSADPMELVHSHIARSPVPPHRLAPDVPEVVSAIVMKLLAKAAEDRYQSAAGLKADLDACLAALQATGRVAPFPLGRRDAASELRLPQTLYGRDAELRALQDAWERASRGAASLVLVSGSAGVGKSALVHEIHKAIARRRGYFVAGKFDQLNRSVPYACVAEALRELVRQMLTEPAHELARWRVRLNEALAGNGQVLVDRIPELELVIGPQLPVPALGYAASQYRMNLVFQGFLRAVSAAERPLAVFLDDLQWADPASLKLLRHLLGDGAGASMLVIGAYRDNEVDASHPLALAVGELRAAGANVDEIQLGLLDPPTVTRFVADTLACEPSRAASLAALVFEKTHGNAFFVAQFLRALHDDGRLVFDARAGRWTWELERVAEMPCTDNVVDLMASKIQRLAPATLRAVVLAACIGHQFDLRTLATISERSPSEAAGDLWEALREAIVLPVDSEYRFVHTAMDDSADAPDGPGFNVAYRFLHDRVQQAAYSLIDADRKQALHLRIGRLLLAQRRGGELGEALFDVVHHLDLGAALITDPGEQVEVARLNLAAGRRAKTATAYEAAAAYFAAGAAILGAGAELERELEFELGVAQAECEYLAGAFDRAEALFAAILQRGGASSRRAEVHGLRMTLYTSQGRFADAVEAGLEGLALLGVDLRGTPAEQAALLAAEFAAVDSNLAERKIEALFDAPALVDPRQRALSKFLAGICASAYHANQTIFALAIVKQVNIALQHGQSDWSAVAFVEYGFVLAITFAKFAEAHAFGKLGIRLLERDGNAELAVEVYFVFALGLHYSEHVRRALEYFARAREAGLAVGHFVFLSYSCLHPATIRLSLGDELAAVKEDVEDGLALMRRTQDALTTGVLTIIRRTIDALTGRAAGLSTLGGDGFDEDAFPAAMERAGLTYVACFFYVVKLQLCYLAGEYARAWTMTELAAQRVTIAGGAYFTTELSFYACLTAAALLPGASGAEKERLTAALADHADKLANWAAHCPDNYEHKHMLVQAERARVAGDELAALRLYDQAIAAAEASGFVRSEALAAELCARFHRACGRPKVARAYLGDAMHGYVRWGATAKADQVRAEHADLLVTALSARPTGEDASPSTTTRAMSPQLFDAAAAVEAAQTLSAELVLDRVLERLMRLVTENAGAQRGALLLNRDGELTIEATVAVEPYEVRVGLARPLDAGAELAATVVQYVARTREAVVLDDAGESRFAGDPHVLARAPRSILCQALMHQGRLTGILYLENNAARRAFTPARLKLCGLISAQAAIAVENALLHERVQRVSDELRRTNEQLEEEVKARTAELRRAGERLEQEFAERARSDAARAALQEEVIRAQRARIEEMSTPLIPITDRVMVMPLVGTLDTPRVQQAREAAMHGAQVNRAEVVIVDITGVSLVDAEVATSLLETATALRLLGTRMVLTGIGAQVARTLALLDVDLGALVTRGTLQSGIAYAVGNLRASG</sequence>
<dbReference type="InterPro" id="IPR036513">
    <property type="entry name" value="STAS_dom_sf"/>
</dbReference>
<dbReference type="EMBL" id="FOMX01000025">
    <property type="protein sequence ID" value="SFF01654.1"/>
    <property type="molecule type" value="Genomic_DNA"/>
</dbReference>
<dbReference type="GO" id="GO:0005524">
    <property type="term" value="F:ATP binding"/>
    <property type="evidence" value="ECO:0007669"/>
    <property type="project" value="InterPro"/>
</dbReference>
<dbReference type="InterPro" id="IPR053159">
    <property type="entry name" value="Hybrid_Histidine_Kinase"/>
</dbReference>
<dbReference type="CDD" id="cd14014">
    <property type="entry name" value="STKc_PknB_like"/>
    <property type="match status" value="1"/>
</dbReference>
<evidence type="ECO:0000259" key="3">
    <source>
        <dbReference type="PROSITE" id="PS50801"/>
    </source>
</evidence>
<dbReference type="SUPFAM" id="SSF52540">
    <property type="entry name" value="P-loop containing nucleoside triphosphate hydrolases"/>
    <property type="match status" value="1"/>
</dbReference>
<dbReference type="Proteomes" id="UP000199400">
    <property type="component" value="Unassembled WGS sequence"/>
</dbReference>
<dbReference type="InterPro" id="IPR008271">
    <property type="entry name" value="Ser/Thr_kinase_AS"/>
</dbReference>
<dbReference type="InterPro" id="IPR041664">
    <property type="entry name" value="AAA_16"/>
</dbReference>
<dbReference type="Gene3D" id="3.30.200.20">
    <property type="entry name" value="Phosphorylase Kinase, domain 1"/>
    <property type="match status" value="1"/>
</dbReference>
<dbReference type="OrthoDB" id="5521237at2"/>
<dbReference type="SUPFAM" id="SSF56112">
    <property type="entry name" value="Protein kinase-like (PK-like)"/>
    <property type="match status" value="1"/>
</dbReference>
<dbReference type="PROSITE" id="PS50801">
    <property type="entry name" value="STAS"/>
    <property type="match status" value="1"/>
</dbReference>
<dbReference type="InterPro" id="IPR011009">
    <property type="entry name" value="Kinase-like_dom_sf"/>
</dbReference>
<feature type="domain" description="STAS" evidence="3">
    <location>
        <begin position="1559"/>
        <end position="1670"/>
    </location>
</feature>
<gene>
    <name evidence="4" type="ORF">SAMN02745121_06536</name>
</gene>
<feature type="domain" description="Protein kinase" evidence="2">
    <location>
        <begin position="7"/>
        <end position="271"/>
    </location>
</feature>
<dbReference type="PROSITE" id="PS00108">
    <property type="entry name" value="PROTEIN_KINASE_ST"/>
    <property type="match status" value="1"/>
</dbReference>
<dbReference type="Gene3D" id="3.40.50.300">
    <property type="entry name" value="P-loop containing nucleotide triphosphate hydrolases"/>
    <property type="match status" value="1"/>
</dbReference>
<dbReference type="Pfam" id="PF00069">
    <property type="entry name" value="Pkinase"/>
    <property type="match status" value="1"/>
</dbReference>
<organism evidence="4 5">
    <name type="scientific">Nannocystis exedens</name>
    <dbReference type="NCBI Taxonomy" id="54"/>
    <lineage>
        <taxon>Bacteria</taxon>
        <taxon>Pseudomonadati</taxon>
        <taxon>Myxococcota</taxon>
        <taxon>Polyangia</taxon>
        <taxon>Nannocystales</taxon>
        <taxon>Nannocystaceae</taxon>
        <taxon>Nannocystis</taxon>
    </lineage>
</organism>
<dbReference type="InterPro" id="IPR003018">
    <property type="entry name" value="GAF"/>
</dbReference>
<accession>A0A1I2F887</accession>
<reference evidence="5" key="1">
    <citation type="submission" date="2016-10" db="EMBL/GenBank/DDBJ databases">
        <authorList>
            <person name="Varghese N."/>
            <person name="Submissions S."/>
        </authorList>
    </citation>
    <scope>NUCLEOTIDE SEQUENCE [LARGE SCALE GENOMIC DNA]</scope>
    <source>
        <strain evidence="5">ATCC 25963</strain>
    </source>
</reference>
<dbReference type="Gene3D" id="3.30.750.24">
    <property type="entry name" value="STAS domain"/>
    <property type="match status" value="1"/>
</dbReference>
<keyword evidence="5" id="KW-1185">Reference proteome</keyword>
<feature type="coiled-coil region" evidence="1">
    <location>
        <begin position="1487"/>
        <end position="1529"/>
    </location>
</feature>
<dbReference type="InterPro" id="IPR027417">
    <property type="entry name" value="P-loop_NTPase"/>
</dbReference>
<dbReference type="Pfam" id="PF01590">
    <property type="entry name" value="GAF"/>
    <property type="match status" value="1"/>
</dbReference>
<dbReference type="SMART" id="SM00065">
    <property type="entry name" value="GAF"/>
    <property type="match status" value="1"/>
</dbReference>
<dbReference type="Pfam" id="PF01740">
    <property type="entry name" value="STAS"/>
    <property type="match status" value="1"/>
</dbReference>
<name>A0A1I2F887_9BACT</name>
<evidence type="ECO:0000259" key="2">
    <source>
        <dbReference type="PROSITE" id="PS50011"/>
    </source>
</evidence>
<evidence type="ECO:0000256" key="1">
    <source>
        <dbReference type="SAM" id="Coils"/>
    </source>
</evidence>
<proteinExistence type="predicted"/>
<dbReference type="PROSITE" id="PS50011">
    <property type="entry name" value="PROTEIN_KINASE_DOM"/>
    <property type="match status" value="1"/>
</dbReference>
<dbReference type="SUPFAM" id="SSF55781">
    <property type="entry name" value="GAF domain-like"/>
    <property type="match status" value="1"/>
</dbReference>
<keyword evidence="1" id="KW-0175">Coiled coil</keyword>
<dbReference type="RefSeq" id="WP_096330895.1">
    <property type="nucleotide sequence ID" value="NZ_FOMX01000025.1"/>
</dbReference>
<dbReference type="STRING" id="54.SAMN02745121_06536"/>
<dbReference type="GO" id="GO:0004672">
    <property type="term" value="F:protein kinase activity"/>
    <property type="evidence" value="ECO:0007669"/>
    <property type="project" value="InterPro"/>
</dbReference>
<dbReference type="Gene3D" id="3.30.450.40">
    <property type="match status" value="1"/>
</dbReference>
<dbReference type="InterPro" id="IPR000719">
    <property type="entry name" value="Prot_kinase_dom"/>
</dbReference>
<dbReference type="Pfam" id="PF13191">
    <property type="entry name" value="AAA_16"/>
    <property type="match status" value="1"/>
</dbReference>
<evidence type="ECO:0000313" key="5">
    <source>
        <dbReference type="Proteomes" id="UP000199400"/>
    </source>
</evidence>
<dbReference type="CDD" id="cd07041">
    <property type="entry name" value="STAS_RsbR_RsbS_like"/>
    <property type="match status" value="1"/>
</dbReference>
<dbReference type="Gene3D" id="1.10.510.10">
    <property type="entry name" value="Transferase(Phosphotransferase) domain 1"/>
    <property type="match status" value="1"/>
</dbReference>
<protein>
    <submittedName>
        <fullName evidence="4">Predicted ATPase</fullName>
    </submittedName>
</protein>
<dbReference type="InterPro" id="IPR002645">
    <property type="entry name" value="STAS_dom"/>
</dbReference>
<dbReference type="PANTHER" id="PTHR43642">
    <property type="entry name" value="HYBRID SIGNAL TRANSDUCTION HISTIDINE KINASE G"/>
    <property type="match status" value="1"/>
</dbReference>
<evidence type="ECO:0000313" key="4">
    <source>
        <dbReference type="EMBL" id="SFF01654.1"/>
    </source>
</evidence>
<dbReference type="SUPFAM" id="SSF52091">
    <property type="entry name" value="SpoIIaa-like"/>
    <property type="match status" value="1"/>
</dbReference>
<dbReference type="SMART" id="SM00220">
    <property type="entry name" value="S_TKc"/>
    <property type="match status" value="1"/>
</dbReference>
<dbReference type="PANTHER" id="PTHR43642:SF1">
    <property type="entry name" value="HYBRID SIGNAL TRANSDUCTION HISTIDINE KINASE G"/>
    <property type="match status" value="1"/>
</dbReference>